<feature type="domain" description="Cyclic nucleotide-binding" evidence="4">
    <location>
        <begin position="31"/>
        <end position="95"/>
    </location>
</feature>
<dbReference type="SUPFAM" id="SSF46785">
    <property type="entry name" value="Winged helix' DNA-binding domain"/>
    <property type="match status" value="1"/>
</dbReference>
<dbReference type="InterPro" id="IPR050397">
    <property type="entry name" value="Env_Response_Regulators"/>
</dbReference>
<dbReference type="PROSITE" id="PS51063">
    <property type="entry name" value="HTH_CRP_2"/>
    <property type="match status" value="1"/>
</dbReference>
<comment type="caution">
    <text evidence="6">The sequence shown here is derived from an EMBL/GenBank/DDBJ whole genome shotgun (WGS) entry which is preliminary data.</text>
</comment>
<dbReference type="InterPro" id="IPR036390">
    <property type="entry name" value="WH_DNA-bd_sf"/>
</dbReference>
<evidence type="ECO:0000259" key="4">
    <source>
        <dbReference type="PROSITE" id="PS50042"/>
    </source>
</evidence>
<evidence type="ECO:0000256" key="1">
    <source>
        <dbReference type="ARBA" id="ARBA00023015"/>
    </source>
</evidence>
<dbReference type="InterPro" id="IPR014710">
    <property type="entry name" value="RmlC-like_jellyroll"/>
</dbReference>
<dbReference type="Gene3D" id="2.60.120.10">
    <property type="entry name" value="Jelly Rolls"/>
    <property type="match status" value="1"/>
</dbReference>
<dbReference type="PROSITE" id="PS50042">
    <property type="entry name" value="CNMP_BINDING_3"/>
    <property type="match status" value="1"/>
</dbReference>
<keyword evidence="2" id="KW-0238">DNA-binding</keyword>
<sequence>MTQVLSYPTDINHALNLGNAYSRTANLTHTYKKDDLIYFPDRPSNQIYCITKGKIKITTYTDDGREVLKRILTQGDVFGELALVGEEKRTDFAIAMENNTVISTINVKDVYEFMNVNKELSAKIFNLIGSRIKQLERKIESLTFKSARSRIVDFIKDLAQEKGKKIGYETLVANHYTHQDIADLTGISRQTVTTILNELKSENQINMNRKRILIRDLPSLQ</sequence>
<dbReference type="RefSeq" id="WP_346752900.1">
    <property type="nucleotide sequence ID" value="NZ_JAUJEA010000005.1"/>
</dbReference>
<dbReference type="SUPFAM" id="SSF51206">
    <property type="entry name" value="cAMP-binding domain-like"/>
    <property type="match status" value="1"/>
</dbReference>
<dbReference type="SMART" id="SM00419">
    <property type="entry name" value="HTH_CRP"/>
    <property type="match status" value="1"/>
</dbReference>
<proteinExistence type="predicted"/>
<evidence type="ECO:0000313" key="6">
    <source>
        <dbReference type="EMBL" id="MDN5202881.1"/>
    </source>
</evidence>
<dbReference type="InterPro" id="IPR018490">
    <property type="entry name" value="cNMP-bd_dom_sf"/>
</dbReference>
<keyword evidence="7" id="KW-1185">Reference proteome</keyword>
<dbReference type="Pfam" id="PF00027">
    <property type="entry name" value="cNMP_binding"/>
    <property type="match status" value="1"/>
</dbReference>
<dbReference type="PANTHER" id="PTHR24567">
    <property type="entry name" value="CRP FAMILY TRANSCRIPTIONAL REGULATORY PROTEIN"/>
    <property type="match status" value="1"/>
</dbReference>
<name>A0ABT8KQ52_9BACT</name>
<dbReference type="InterPro" id="IPR012318">
    <property type="entry name" value="HTH_CRP"/>
</dbReference>
<dbReference type="Pfam" id="PF13545">
    <property type="entry name" value="HTH_Crp_2"/>
    <property type="match status" value="1"/>
</dbReference>
<feature type="domain" description="HTH crp-type" evidence="5">
    <location>
        <begin position="145"/>
        <end position="218"/>
    </location>
</feature>
<dbReference type="SMART" id="SM00100">
    <property type="entry name" value="cNMP"/>
    <property type="match status" value="1"/>
</dbReference>
<gene>
    <name evidence="6" type="ORF">QQ008_15935</name>
</gene>
<keyword evidence="1" id="KW-0805">Transcription regulation</keyword>
<dbReference type="PANTHER" id="PTHR24567:SF74">
    <property type="entry name" value="HTH-TYPE TRANSCRIPTIONAL REGULATOR ARCR"/>
    <property type="match status" value="1"/>
</dbReference>
<evidence type="ECO:0000256" key="2">
    <source>
        <dbReference type="ARBA" id="ARBA00023125"/>
    </source>
</evidence>
<reference evidence="6" key="1">
    <citation type="submission" date="2023-06" db="EMBL/GenBank/DDBJ databases">
        <title>Genomic of Parafulvivirga corallium.</title>
        <authorList>
            <person name="Wang G."/>
        </authorList>
    </citation>
    <scope>NUCLEOTIDE SEQUENCE</scope>
    <source>
        <strain evidence="6">BMA10</strain>
    </source>
</reference>
<evidence type="ECO:0000313" key="7">
    <source>
        <dbReference type="Proteomes" id="UP001172082"/>
    </source>
</evidence>
<dbReference type="InterPro" id="IPR000595">
    <property type="entry name" value="cNMP-bd_dom"/>
</dbReference>
<evidence type="ECO:0000256" key="3">
    <source>
        <dbReference type="ARBA" id="ARBA00023163"/>
    </source>
</evidence>
<evidence type="ECO:0000259" key="5">
    <source>
        <dbReference type="PROSITE" id="PS51063"/>
    </source>
</evidence>
<dbReference type="CDD" id="cd00092">
    <property type="entry name" value="HTH_CRP"/>
    <property type="match status" value="1"/>
</dbReference>
<organism evidence="6 7">
    <name type="scientific">Splendidivirga corallicola</name>
    <dbReference type="NCBI Taxonomy" id="3051826"/>
    <lineage>
        <taxon>Bacteria</taxon>
        <taxon>Pseudomonadati</taxon>
        <taxon>Bacteroidota</taxon>
        <taxon>Cytophagia</taxon>
        <taxon>Cytophagales</taxon>
        <taxon>Splendidivirgaceae</taxon>
        <taxon>Splendidivirga</taxon>
    </lineage>
</organism>
<dbReference type="EMBL" id="JAUJEA010000005">
    <property type="protein sequence ID" value="MDN5202881.1"/>
    <property type="molecule type" value="Genomic_DNA"/>
</dbReference>
<keyword evidence="3" id="KW-0804">Transcription</keyword>
<dbReference type="CDD" id="cd00038">
    <property type="entry name" value="CAP_ED"/>
    <property type="match status" value="1"/>
</dbReference>
<protein>
    <submittedName>
        <fullName evidence="6">Crp/Fnr family transcriptional regulator</fullName>
    </submittedName>
</protein>
<dbReference type="Proteomes" id="UP001172082">
    <property type="component" value="Unassembled WGS sequence"/>
</dbReference>
<accession>A0ABT8KQ52</accession>